<evidence type="ECO:0000313" key="8">
    <source>
        <dbReference type="EMBL" id="KKA28215.1"/>
    </source>
</evidence>
<evidence type="ECO:0000256" key="5">
    <source>
        <dbReference type="ARBA" id="ARBA00023136"/>
    </source>
</evidence>
<evidence type="ECO:0000256" key="7">
    <source>
        <dbReference type="SAM" id="Phobius"/>
    </source>
</evidence>
<evidence type="ECO:0000313" key="9">
    <source>
        <dbReference type="Proteomes" id="UP000033483"/>
    </source>
</evidence>
<dbReference type="PANTHER" id="PTHR23063:SF60">
    <property type="entry name" value="LYSOPHOSPHATIDIC ACID:OLEOYL-COA ACYLTRANSFERASE 1"/>
    <property type="match status" value="1"/>
</dbReference>
<name>A0A0F4ZDD0_9PEZI</name>
<protein>
    <recommendedName>
        <fullName evidence="10">Phospholipid/glycerol acyltransferase domain-containing protein</fullName>
    </recommendedName>
</protein>
<sequence length="304" mass="33188">MEKFTQFRTGVSPFMPVKSQTSPLGTLFHPVIFLIRLPIFLAYSAVYFLLIDFLPLPSFLRKAFLWTLLFIPGVFWADVHFEGVRRGALSAHPHRVPRAGDIIAANFSSPLDALYTAAVFNPVFTQAYPGERRVLVLSLFAAALRALAPAAPTPPAGAQLVDIAQLQRAYPDRVVLVFPECSTTNGAAILPLSPCVVSAREGSRIFPVSLRYVPSDVTTPVPGAWGRFLFALLSHSSIRIHVRIAEAVVNTVAGEKSNEGPIAYDEEEVISKVCDGLSRLGRSAKVGLTLKDKQAFCKAWAARK</sequence>
<keyword evidence="6" id="KW-0012">Acyltransferase</keyword>
<evidence type="ECO:0000256" key="1">
    <source>
        <dbReference type="ARBA" id="ARBA00022679"/>
    </source>
</evidence>
<reference evidence="8 9" key="1">
    <citation type="submission" date="2015-03" db="EMBL/GenBank/DDBJ databases">
        <authorList>
            <person name="Radwan O."/>
            <person name="Al-Naeli F.A."/>
            <person name="Rendon G.A."/>
            <person name="Fields C."/>
        </authorList>
    </citation>
    <scope>NUCLEOTIDE SEQUENCE [LARGE SCALE GENOMIC DNA]</scope>
    <source>
        <strain evidence="8">CR-DP1</strain>
    </source>
</reference>
<accession>A0A0F4ZDD0</accession>
<evidence type="ECO:0008006" key="10">
    <source>
        <dbReference type="Google" id="ProtNLM"/>
    </source>
</evidence>
<keyword evidence="2 7" id="KW-0812">Transmembrane</keyword>
<proteinExistence type="predicted"/>
<keyword evidence="9" id="KW-1185">Reference proteome</keyword>
<evidence type="ECO:0000256" key="6">
    <source>
        <dbReference type="ARBA" id="ARBA00023315"/>
    </source>
</evidence>
<dbReference type="PANTHER" id="PTHR23063">
    <property type="entry name" value="PHOSPHOLIPID ACYLTRANSFERASE"/>
    <property type="match status" value="1"/>
</dbReference>
<evidence type="ECO:0000256" key="2">
    <source>
        <dbReference type="ARBA" id="ARBA00022692"/>
    </source>
</evidence>
<dbReference type="GO" id="GO:0006629">
    <property type="term" value="P:lipid metabolic process"/>
    <property type="evidence" value="ECO:0007669"/>
    <property type="project" value="UniProtKB-KW"/>
</dbReference>
<evidence type="ECO:0000256" key="3">
    <source>
        <dbReference type="ARBA" id="ARBA00022989"/>
    </source>
</evidence>
<comment type="caution">
    <text evidence="8">The sequence shown here is derived from an EMBL/GenBank/DDBJ whole genome shotgun (WGS) entry which is preliminary data.</text>
</comment>
<dbReference type="EMBL" id="LAEV01001406">
    <property type="protein sequence ID" value="KKA28215.1"/>
    <property type="molecule type" value="Genomic_DNA"/>
</dbReference>
<dbReference type="GO" id="GO:0016746">
    <property type="term" value="F:acyltransferase activity"/>
    <property type="evidence" value="ECO:0007669"/>
    <property type="project" value="UniProtKB-KW"/>
</dbReference>
<keyword evidence="5 7" id="KW-0472">Membrane</keyword>
<evidence type="ECO:0000256" key="4">
    <source>
        <dbReference type="ARBA" id="ARBA00023098"/>
    </source>
</evidence>
<dbReference type="OrthoDB" id="272512at2759"/>
<keyword evidence="3 7" id="KW-1133">Transmembrane helix</keyword>
<gene>
    <name evidence="8" type="ORF">TD95_003320</name>
</gene>
<dbReference type="AlphaFoldDB" id="A0A0F4ZDD0"/>
<organism evidence="8 9">
    <name type="scientific">Thielaviopsis punctulata</name>
    <dbReference type="NCBI Taxonomy" id="72032"/>
    <lineage>
        <taxon>Eukaryota</taxon>
        <taxon>Fungi</taxon>
        <taxon>Dikarya</taxon>
        <taxon>Ascomycota</taxon>
        <taxon>Pezizomycotina</taxon>
        <taxon>Sordariomycetes</taxon>
        <taxon>Hypocreomycetidae</taxon>
        <taxon>Microascales</taxon>
        <taxon>Ceratocystidaceae</taxon>
        <taxon>Thielaviopsis</taxon>
    </lineage>
</organism>
<feature type="transmembrane region" description="Helical" evidence="7">
    <location>
        <begin position="27"/>
        <end position="51"/>
    </location>
</feature>
<dbReference type="Proteomes" id="UP000033483">
    <property type="component" value="Unassembled WGS sequence"/>
</dbReference>
<keyword evidence="4" id="KW-0443">Lipid metabolism</keyword>
<keyword evidence="1" id="KW-0808">Transferase</keyword>